<dbReference type="Proteomes" id="UP000807469">
    <property type="component" value="Unassembled WGS sequence"/>
</dbReference>
<feature type="compositionally biased region" description="Low complexity" evidence="1">
    <location>
        <begin position="526"/>
        <end position="567"/>
    </location>
</feature>
<feature type="compositionally biased region" description="Polar residues" evidence="1">
    <location>
        <begin position="1"/>
        <end position="10"/>
    </location>
</feature>
<feature type="compositionally biased region" description="Polar residues" evidence="1">
    <location>
        <begin position="267"/>
        <end position="287"/>
    </location>
</feature>
<feature type="compositionally biased region" description="Polar residues" evidence="1">
    <location>
        <begin position="174"/>
        <end position="183"/>
    </location>
</feature>
<feature type="compositionally biased region" description="Low complexity" evidence="1">
    <location>
        <begin position="1341"/>
        <end position="1351"/>
    </location>
</feature>
<evidence type="ECO:0000256" key="1">
    <source>
        <dbReference type="SAM" id="MobiDB-lite"/>
    </source>
</evidence>
<sequence length="1702" mass="178761">MAPTTASNDANAKRLRTASSSSQRLQPSLQAASSSSLVEAGNKSLDRVRVSRSTIISSTASSSSTSLPRSVVVHLPQSVQSGVSPTGETQSKQGGDVVSDTGGGAVIFGAEQMQTSSPRLRTLSGSSSGHGRPGAKKRPLTPGSNANTTGAPTIAGSAHPASRSASDVPLPSSRGPTTSVAENTSITPTRRHPRSPSSPSRLGTPPGTMLSSSSPTSTASSNLTPPPHRRPSLASPLPATPIIPSHLPKAAVRNPPPAPLNLTPATSTSTPLRNQPSYHSATGSLSSPHGLAHPYTQSSSSPLSSPSATQQGHHTQRMNSAPTLPSTYASAQGHHPSPSASQSHHTQTQTQQGRAATHAQYASVSRPGSSGLSPDSPSTSAMMKRLLAKPAPILSAHGFGSGASGSESEGGRMGRAVVASSASMRTRTTRTKLRGESPRGGVRSEEEVDRRTGVPSVNFDLDQEGLNRDIALLGRWMARQDVGSAEKVSTASSVPDLKEKEKEKEKEKRIRNVLRRKPSMKDTKATSSPGRASTSSSPSSQSIPKSTFASSSTSSPAPAPRQQQLPPIGSFSPLSISPLGITQETFTIENTAFIHPPSAPRKPHTHNQNQNQNTFTTTASGNGTMHRSASASAVLPTAARSSGLRMPTSVMPSSSSSPLHLHQQQQPIGRSISSHPTPTSTSQHLNIPSSTRSASSRGSSPRRGSPVVSDLLTLSTSASASPSAGANNNRHHPQQHQQLPPPSPLSPLLPPSPLSPTSPSTSTAAKRTSTSLGGKAPTPAASLVEAYKKQEREREERRLAAEKERLERKEERDMALGPSRKMVADAKVLGGGRRHSVSASGMDSLDMDGTKAKTLHTTTTPSRLTAAPVRPGALGGLAAGGSTLTVDSLATASSGPQQISEDEAALNNAGLGFRAIEKLASSVIASSSLTSLTAGPSALPLSDRAQRKEIRILAPRPGSGDCGEEEEEGSVDVTPYYTVFGSSATRVAAADRPAEEGWAVAAYGQGYWDSDVLGRRPPSDQTKEMKEREREGKKESLSRSLSRKVSGRWKKQAGGGVVGALIDEDRHGRGAMRGRASMQERRKAGSTSRRDETDRAAADADARTKMRNRRSLRLSIDKFSDFLDCETPPVPSAASPSVFGRGGGVPVGAGRPRVKEVDLESDCDTECEKEDGGKKLVKGKKDKEKNRDKDKDNATASPSGSTNASGGGNRFWKLMRRLSVSGLKEKHRDLSLSPAPPVPALPKDFYSTMPVLHASRSNDSSLKPNSSTSELKKNKSVSSSPIAATTPPAGALAMPKRGTPAASASQHTKTLPNSSQHRPGTTTRSSSPVSSDATSMRFFHHTPSAPSSTSSFDEERPPPLPNSNVVFLQHIVPPSELGKAHQTDEVVATTTKRTRGISVSTQRMLRPDDDWQIVRSPSVELPTLPPPPRRLASTAPTTTVAATSSEAAEEIDRSESPTIPSFSTEAVVNAFPSRRLSSTLSARSRPSPSSPHATSPTSMLPSPSSVISSAQLVTSLPPPPRPLRSAQRPTPPNAISIRAPLVEEPPLPPMPTPPLADIIPMGRKSESHIQIGRTSPQLSLKRNRRSSGGMSGTSTSTTTTARVQRRRSSSFGGGTTASGSVRSLSLSLTTPPAGTATFTFRELDGGDDRDVDAAKPRRALTEREKAARWEDLLERSAKAGGTLHLAGGARVLASDRLKFSKW</sequence>
<feature type="compositionally biased region" description="Low complexity" evidence="1">
    <location>
        <begin position="332"/>
        <end position="379"/>
    </location>
</feature>
<feature type="compositionally biased region" description="Polar residues" evidence="1">
    <location>
        <begin position="142"/>
        <end position="151"/>
    </location>
</feature>
<feature type="compositionally biased region" description="Low complexity" evidence="1">
    <location>
        <begin position="1477"/>
        <end position="1509"/>
    </location>
</feature>
<feature type="compositionally biased region" description="Low complexity" evidence="1">
    <location>
        <begin position="1430"/>
        <end position="1446"/>
    </location>
</feature>
<feature type="compositionally biased region" description="Basic and acidic residues" evidence="1">
    <location>
        <begin position="433"/>
        <end position="451"/>
    </location>
</feature>
<feature type="compositionally biased region" description="Low complexity" evidence="1">
    <location>
        <begin position="18"/>
        <end position="37"/>
    </location>
</feature>
<organism evidence="2 3">
    <name type="scientific">Pholiota conissans</name>
    <dbReference type="NCBI Taxonomy" id="109636"/>
    <lineage>
        <taxon>Eukaryota</taxon>
        <taxon>Fungi</taxon>
        <taxon>Dikarya</taxon>
        <taxon>Basidiomycota</taxon>
        <taxon>Agaricomycotina</taxon>
        <taxon>Agaricomycetes</taxon>
        <taxon>Agaricomycetidae</taxon>
        <taxon>Agaricales</taxon>
        <taxon>Agaricineae</taxon>
        <taxon>Strophariaceae</taxon>
        <taxon>Pholiota</taxon>
    </lineage>
</organism>
<feature type="region of interest" description="Disordered" evidence="1">
    <location>
        <begin position="594"/>
        <end position="819"/>
    </location>
</feature>
<feature type="compositionally biased region" description="Basic and acidic residues" evidence="1">
    <location>
        <begin position="1170"/>
        <end position="1193"/>
    </location>
</feature>
<feature type="region of interest" description="Disordered" evidence="1">
    <location>
        <begin position="1009"/>
        <end position="1107"/>
    </location>
</feature>
<feature type="compositionally biased region" description="Polar residues" evidence="1">
    <location>
        <begin position="308"/>
        <end position="330"/>
    </location>
</feature>
<feature type="region of interest" description="Disordered" evidence="1">
    <location>
        <begin position="76"/>
        <end position="379"/>
    </location>
</feature>
<feature type="compositionally biased region" description="Basic and acidic residues" evidence="1">
    <location>
        <begin position="786"/>
        <end position="814"/>
    </location>
</feature>
<feature type="compositionally biased region" description="Low complexity" evidence="1">
    <location>
        <begin position="652"/>
        <end position="682"/>
    </location>
</feature>
<feature type="region of interest" description="Disordered" evidence="1">
    <location>
        <begin position="1541"/>
        <end position="1560"/>
    </location>
</feature>
<feature type="region of interest" description="Disordered" evidence="1">
    <location>
        <begin position="1123"/>
        <end position="1211"/>
    </location>
</feature>
<dbReference type="OrthoDB" id="3364707at2759"/>
<feature type="compositionally biased region" description="Polar residues" evidence="1">
    <location>
        <begin position="1255"/>
        <end position="1269"/>
    </location>
</feature>
<feature type="region of interest" description="Disordered" evidence="1">
    <location>
        <begin position="1566"/>
        <end position="1628"/>
    </location>
</feature>
<reference evidence="2" key="1">
    <citation type="submission" date="2020-11" db="EMBL/GenBank/DDBJ databases">
        <authorList>
            <consortium name="DOE Joint Genome Institute"/>
            <person name="Ahrendt S."/>
            <person name="Riley R."/>
            <person name="Andreopoulos W."/>
            <person name="Labutti K."/>
            <person name="Pangilinan J."/>
            <person name="Ruiz-Duenas F.J."/>
            <person name="Barrasa J.M."/>
            <person name="Sanchez-Garcia M."/>
            <person name="Camarero S."/>
            <person name="Miyauchi S."/>
            <person name="Serrano A."/>
            <person name="Linde D."/>
            <person name="Babiker R."/>
            <person name="Drula E."/>
            <person name="Ayuso-Fernandez I."/>
            <person name="Pacheco R."/>
            <person name="Padilla G."/>
            <person name="Ferreira P."/>
            <person name="Barriuso J."/>
            <person name="Kellner H."/>
            <person name="Castanera R."/>
            <person name="Alfaro M."/>
            <person name="Ramirez L."/>
            <person name="Pisabarro A.G."/>
            <person name="Kuo A."/>
            <person name="Tritt A."/>
            <person name="Lipzen A."/>
            <person name="He G."/>
            <person name="Yan M."/>
            <person name="Ng V."/>
            <person name="Cullen D."/>
            <person name="Martin F."/>
            <person name="Rosso M.-N."/>
            <person name="Henrissat B."/>
            <person name="Hibbett D."/>
            <person name="Martinez A.T."/>
            <person name="Grigoriev I.V."/>
        </authorList>
    </citation>
    <scope>NUCLEOTIDE SEQUENCE</scope>
    <source>
        <strain evidence="2">CIRM-BRFM 674</strain>
    </source>
</reference>
<feature type="compositionally biased region" description="Basic residues" evidence="1">
    <location>
        <begin position="1041"/>
        <end position="1051"/>
    </location>
</feature>
<feature type="compositionally biased region" description="Basic and acidic residues" evidence="1">
    <location>
        <begin position="496"/>
        <end position="510"/>
    </location>
</feature>
<evidence type="ECO:0000313" key="2">
    <source>
        <dbReference type="EMBL" id="KAF9473369.1"/>
    </source>
</evidence>
<feature type="compositionally biased region" description="Polar residues" evidence="1">
    <location>
        <begin position="77"/>
        <end position="93"/>
    </location>
</feature>
<feature type="compositionally biased region" description="Basic and acidic residues" evidence="1">
    <location>
        <begin position="1012"/>
        <end position="1037"/>
    </location>
</feature>
<feature type="compositionally biased region" description="Low complexity" evidence="1">
    <location>
        <begin position="1586"/>
        <end position="1602"/>
    </location>
</feature>
<keyword evidence="3" id="KW-1185">Reference proteome</keyword>
<protein>
    <submittedName>
        <fullName evidence="2">Uncharacterized protein</fullName>
    </submittedName>
</protein>
<dbReference type="EMBL" id="MU155448">
    <property type="protein sequence ID" value="KAF9473369.1"/>
    <property type="molecule type" value="Genomic_DNA"/>
</dbReference>
<feature type="compositionally biased region" description="Polar residues" evidence="1">
    <location>
        <begin position="1194"/>
        <end position="1204"/>
    </location>
</feature>
<feature type="compositionally biased region" description="Low complexity" evidence="1">
    <location>
        <begin position="298"/>
        <end position="307"/>
    </location>
</feature>
<feature type="region of interest" description="Disordered" evidence="1">
    <location>
        <begin position="1223"/>
        <end position="1399"/>
    </location>
</feature>
<name>A0A9P5YRJ8_9AGAR</name>
<feature type="region of interest" description="Disordered" evidence="1">
    <location>
        <begin position="1"/>
        <end position="49"/>
    </location>
</feature>
<evidence type="ECO:0000313" key="3">
    <source>
        <dbReference type="Proteomes" id="UP000807469"/>
    </source>
</evidence>
<feature type="region of interest" description="Disordered" evidence="1">
    <location>
        <begin position="1418"/>
        <end position="1461"/>
    </location>
</feature>
<feature type="compositionally biased region" description="Polar residues" evidence="1">
    <location>
        <begin position="112"/>
        <end position="129"/>
    </location>
</feature>
<feature type="compositionally biased region" description="Pro residues" evidence="1">
    <location>
        <begin position="739"/>
        <end position="756"/>
    </location>
</feature>
<feature type="region of interest" description="Disordered" evidence="1">
    <location>
        <begin position="1477"/>
        <end position="1533"/>
    </location>
</feature>
<feature type="region of interest" description="Disordered" evidence="1">
    <location>
        <begin position="482"/>
        <end position="572"/>
    </location>
</feature>
<feature type="compositionally biased region" description="Low complexity" evidence="1">
    <location>
        <begin position="689"/>
        <end position="728"/>
    </location>
</feature>
<feature type="compositionally biased region" description="Low complexity" evidence="1">
    <location>
        <begin position="607"/>
        <end position="618"/>
    </location>
</feature>
<gene>
    <name evidence="2" type="ORF">BDN70DRAFT_925201</name>
</gene>
<comment type="caution">
    <text evidence="2">The sequence shown here is derived from an EMBL/GenBank/DDBJ whole genome shotgun (WGS) entry which is preliminary data.</text>
</comment>
<feature type="compositionally biased region" description="Polar residues" evidence="1">
    <location>
        <begin position="1302"/>
        <end position="1334"/>
    </location>
</feature>
<feature type="compositionally biased region" description="Pro residues" evidence="1">
    <location>
        <begin position="1543"/>
        <end position="1554"/>
    </location>
</feature>
<feature type="compositionally biased region" description="Polar residues" evidence="1">
    <location>
        <begin position="619"/>
        <end position="631"/>
    </location>
</feature>
<feature type="compositionally biased region" description="Low complexity" evidence="1">
    <location>
        <begin position="195"/>
        <end position="223"/>
    </location>
</feature>
<feature type="compositionally biased region" description="Acidic residues" evidence="1">
    <location>
        <begin position="1159"/>
        <end position="1169"/>
    </location>
</feature>
<feature type="compositionally biased region" description="Basic and acidic residues" evidence="1">
    <location>
        <begin position="1078"/>
        <end position="1104"/>
    </location>
</feature>
<feature type="region of interest" description="Disordered" evidence="1">
    <location>
        <begin position="399"/>
        <end position="451"/>
    </location>
</feature>
<accession>A0A9P5YRJ8</accession>
<proteinExistence type="predicted"/>